<proteinExistence type="predicted"/>
<comment type="caution">
    <text evidence="3">The sequence shown here is derived from an EMBL/GenBank/DDBJ whole genome shotgun (WGS) entry which is preliminary data.</text>
</comment>
<organism evidence="3 4">
    <name type="scientific">Brevundimonas bullata</name>
    <dbReference type="NCBI Taxonomy" id="13160"/>
    <lineage>
        <taxon>Bacteria</taxon>
        <taxon>Pseudomonadati</taxon>
        <taxon>Pseudomonadota</taxon>
        <taxon>Alphaproteobacteria</taxon>
        <taxon>Caulobacterales</taxon>
        <taxon>Caulobacteraceae</taxon>
        <taxon>Brevundimonas</taxon>
    </lineage>
</organism>
<name>A0A7W7IS65_9CAUL</name>
<gene>
    <name evidence="3" type="ORF">HNP32_003076</name>
</gene>
<sequence length="249" mass="25628">MKTVFLASVAAATLIAAPAFAQDAVGSAGIAYVHTDTEGFKTDGANLDGVGAFKVAPEWTVTVNGAVNYADSDFGDDTTAAAAAHLTKTFGADLRAGGFVSVSDIGDDETFTVGAEVQKYLASATLTGLVSYTDADMGDAWTIGGDAAYYINPSFRLNAGVSYSNVDTDLGDVDAWAYGAGAEYQFANSPFSVSGTYQRVSTDVANVDVDADIFMIGARYNFGGTLQSLDRAGANLGRTLAGLPTAFGF</sequence>
<protein>
    <recommendedName>
        <fullName evidence="2">Porin domain-containing protein</fullName>
    </recommendedName>
</protein>
<dbReference type="SUPFAM" id="SSF56935">
    <property type="entry name" value="Porins"/>
    <property type="match status" value="1"/>
</dbReference>
<keyword evidence="4" id="KW-1185">Reference proteome</keyword>
<feature type="domain" description="Porin" evidence="2">
    <location>
        <begin position="60"/>
        <end position="225"/>
    </location>
</feature>
<reference evidence="3 4" key="1">
    <citation type="submission" date="2020-08" db="EMBL/GenBank/DDBJ databases">
        <title>Functional genomics of gut bacteria from endangered species of beetles.</title>
        <authorList>
            <person name="Carlos-Shanley C."/>
        </authorList>
    </citation>
    <scope>NUCLEOTIDE SEQUENCE [LARGE SCALE GENOMIC DNA]</scope>
    <source>
        <strain evidence="3 4">S00123</strain>
    </source>
</reference>
<dbReference type="AlphaFoldDB" id="A0A7W7IS65"/>
<feature type="signal peptide" evidence="1">
    <location>
        <begin position="1"/>
        <end position="21"/>
    </location>
</feature>
<dbReference type="Proteomes" id="UP000539957">
    <property type="component" value="Unassembled WGS sequence"/>
</dbReference>
<dbReference type="GO" id="GO:0015288">
    <property type="term" value="F:porin activity"/>
    <property type="evidence" value="ECO:0007669"/>
    <property type="project" value="InterPro"/>
</dbReference>
<dbReference type="Gene3D" id="2.40.160.20">
    <property type="match status" value="1"/>
</dbReference>
<evidence type="ECO:0000313" key="4">
    <source>
        <dbReference type="Proteomes" id="UP000539957"/>
    </source>
</evidence>
<dbReference type="EMBL" id="JACHKY010000006">
    <property type="protein sequence ID" value="MBB4799318.1"/>
    <property type="molecule type" value="Genomic_DNA"/>
</dbReference>
<evidence type="ECO:0000259" key="2">
    <source>
        <dbReference type="Pfam" id="PF13609"/>
    </source>
</evidence>
<keyword evidence="1" id="KW-0732">Signal</keyword>
<evidence type="ECO:0000313" key="3">
    <source>
        <dbReference type="EMBL" id="MBB4799318.1"/>
    </source>
</evidence>
<dbReference type="Pfam" id="PF13609">
    <property type="entry name" value="Porin_4"/>
    <property type="match status" value="1"/>
</dbReference>
<dbReference type="InterPro" id="IPR033900">
    <property type="entry name" value="Gram_neg_porin_domain"/>
</dbReference>
<evidence type="ECO:0000256" key="1">
    <source>
        <dbReference type="SAM" id="SignalP"/>
    </source>
</evidence>
<dbReference type="RefSeq" id="WP_184272424.1">
    <property type="nucleotide sequence ID" value="NZ_JACHKY010000006.1"/>
</dbReference>
<accession>A0A7W7IS65</accession>
<dbReference type="GO" id="GO:0016020">
    <property type="term" value="C:membrane"/>
    <property type="evidence" value="ECO:0007669"/>
    <property type="project" value="InterPro"/>
</dbReference>
<feature type="chain" id="PRO_5030970238" description="Porin domain-containing protein" evidence="1">
    <location>
        <begin position="22"/>
        <end position="249"/>
    </location>
</feature>